<sequence>MHTAARFWVGVVAGVALGGALAQTPAVLGGMGAATTAPPATAPVQAPTRELRFLTEPFPPYTYASEGHAAGPMVDVLQAACARLVWRCEVEVMPWRRALAMAQRGEVEGLFTVVDSPERRQYFHVSPPGIEGRYVLFTRAGSGLHYQGDAQVLAGRTVGAYGPSATALTLESLIDGVPRVRSEIEPDNRTVLRKLAAGRYGEDGAALVNEAVAQLLIREDNLTALQPAGLVKTFGYAFGLNRQTVDPAQAAAFAKAVYELCRSGRTAELLKPYGLPVSHCVR</sequence>
<keyword evidence="1 2" id="KW-0732">Signal</keyword>
<evidence type="ECO:0000256" key="1">
    <source>
        <dbReference type="ARBA" id="ARBA00022729"/>
    </source>
</evidence>
<dbReference type="RefSeq" id="WP_394385717.1">
    <property type="nucleotide sequence ID" value="NZ_JBIGIB010000004.1"/>
</dbReference>
<name>A0ABW7H0V0_9BURK</name>
<dbReference type="SMART" id="SM00062">
    <property type="entry name" value="PBPb"/>
    <property type="match status" value="1"/>
</dbReference>
<feature type="domain" description="Solute-binding protein family 3/N-terminal" evidence="3">
    <location>
        <begin position="50"/>
        <end position="277"/>
    </location>
</feature>
<feature type="signal peptide" evidence="2">
    <location>
        <begin position="1"/>
        <end position="22"/>
    </location>
</feature>
<dbReference type="InterPro" id="IPR001638">
    <property type="entry name" value="Solute-binding_3/MltF_N"/>
</dbReference>
<dbReference type="PANTHER" id="PTHR35936">
    <property type="entry name" value="MEMBRANE-BOUND LYTIC MUREIN TRANSGLYCOSYLASE F"/>
    <property type="match status" value="1"/>
</dbReference>
<organism evidence="4 5">
    <name type="scientific">Pelomonas baiyunensis</name>
    <dbReference type="NCBI Taxonomy" id="3299026"/>
    <lineage>
        <taxon>Bacteria</taxon>
        <taxon>Pseudomonadati</taxon>
        <taxon>Pseudomonadota</taxon>
        <taxon>Betaproteobacteria</taxon>
        <taxon>Burkholderiales</taxon>
        <taxon>Sphaerotilaceae</taxon>
        <taxon>Roseateles</taxon>
    </lineage>
</organism>
<keyword evidence="5" id="KW-1185">Reference proteome</keyword>
<dbReference type="Pfam" id="PF00497">
    <property type="entry name" value="SBP_bac_3"/>
    <property type="match status" value="1"/>
</dbReference>
<gene>
    <name evidence="4" type="ORF">ACG01O_14550</name>
</gene>
<reference evidence="4 5" key="1">
    <citation type="submission" date="2024-08" db="EMBL/GenBank/DDBJ databases">
        <authorList>
            <person name="Lu H."/>
        </authorList>
    </citation>
    <scope>NUCLEOTIDE SEQUENCE [LARGE SCALE GENOMIC DNA]</scope>
    <source>
        <strain evidence="4 5">BYS87W</strain>
    </source>
</reference>
<dbReference type="SUPFAM" id="SSF53850">
    <property type="entry name" value="Periplasmic binding protein-like II"/>
    <property type="match status" value="1"/>
</dbReference>
<dbReference type="Gene3D" id="3.40.190.10">
    <property type="entry name" value="Periplasmic binding protein-like II"/>
    <property type="match status" value="2"/>
</dbReference>
<dbReference type="PANTHER" id="PTHR35936:SF25">
    <property type="entry name" value="ABC TRANSPORTER SUBSTRATE-BINDING PROTEIN"/>
    <property type="match status" value="1"/>
</dbReference>
<feature type="chain" id="PRO_5045616613" evidence="2">
    <location>
        <begin position="23"/>
        <end position="282"/>
    </location>
</feature>
<proteinExistence type="predicted"/>
<comment type="caution">
    <text evidence="4">The sequence shown here is derived from an EMBL/GenBank/DDBJ whole genome shotgun (WGS) entry which is preliminary data.</text>
</comment>
<dbReference type="Proteomes" id="UP001606303">
    <property type="component" value="Unassembled WGS sequence"/>
</dbReference>
<evidence type="ECO:0000256" key="2">
    <source>
        <dbReference type="SAM" id="SignalP"/>
    </source>
</evidence>
<dbReference type="EMBL" id="JBIGIB010000004">
    <property type="protein sequence ID" value="MFG6467843.1"/>
    <property type="molecule type" value="Genomic_DNA"/>
</dbReference>
<protein>
    <submittedName>
        <fullName evidence="4">Substrate-binding periplasmic protein</fullName>
    </submittedName>
</protein>
<evidence type="ECO:0000313" key="4">
    <source>
        <dbReference type="EMBL" id="MFG6467843.1"/>
    </source>
</evidence>
<accession>A0ABW7H0V0</accession>
<evidence type="ECO:0000313" key="5">
    <source>
        <dbReference type="Proteomes" id="UP001606303"/>
    </source>
</evidence>
<evidence type="ECO:0000259" key="3">
    <source>
        <dbReference type="SMART" id="SM00062"/>
    </source>
</evidence>